<dbReference type="EC" id="1.5.1.3" evidence="3 8"/>
<evidence type="ECO:0000256" key="1">
    <source>
        <dbReference type="ARBA" id="ARBA00004903"/>
    </source>
</evidence>
<gene>
    <name evidence="11" type="ORF">EDF85_4236</name>
</gene>
<organism evidence="11 12">
    <name type="scientific">Pseudomonas putida</name>
    <name type="common">Arthrobacter siderocapsulatus</name>
    <dbReference type="NCBI Taxonomy" id="303"/>
    <lineage>
        <taxon>Bacteria</taxon>
        <taxon>Pseudomonadati</taxon>
        <taxon>Pseudomonadota</taxon>
        <taxon>Gammaproteobacteria</taxon>
        <taxon>Pseudomonadales</taxon>
        <taxon>Pseudomonadaceae</taxon>
        <taxon>Pseudomonas</taxon>
    </lineage>
</organism>
<comment type="caution">
    <text evidence="11">The sequence shown here is derived from an EMBL/GenBank/DDBJ whole genome shotgun (WGS) entry which is preliminary data.</text>
</comment>
<dbReference type="PANTHER" id="PTHR48069">
    <property type="entry name" value="DIHYDROFOLATE REDUCTASE"/>
    <property type="match status" value="1"/>
</dbReference>
<dbReference type="FunFam" id="3.40.430.10:FF:000001">
    <property type="entry name" value="Dihydrofolate reductase"/>
    <property type="match status" value="1"/>
</dbReference>
<dbReference type="PANTHER" id="PTHR48069:SF3">
    <property type="entry name" value="DIHYDROFOLATE REDUCTASE"/>
    <property type="match status" value="1"/>
</dbReference>
<dbReference type="SUPFAM" id="SSF53597">
    <property type="entry name" value="Dihydrofolate reductase-like"/>
    <property type="match status" value="1"/>
</dbReference>
<proteinExistence type="inferred from homology"/>
<dbReference type="InterPro" id="IPR017925">
    <property type="entry name" value="DHFR_CS"/>
</dbReference>
<evidence type="ECO:0000313" key="11">
    <source>
        <dbReference type="EMBL" id="ROQ46397.1"/>
    </source>
</evidence>
<dbReference type="RefSeq" id="WP_043860005.1">
    <property type="nucleotide sequence ID" value="NZ_RJUR01000016.1"/>
</dbReference>
<dbReference type="GO" id="GO:0046654">
    <property type="term" value="P:tetrahydrofolate biosynthetic process"/>
    <property type="evidence" value="ECO:0007669"/>
    <property type="project" value="InterPro"/>
</dbReference>
<feature type="domain" description="DHFR" evidence="10">
    <location>
        <begin position="6"/>
        <end position="171"/>
    </location>
</feature>
<protein>
    <recommendedName>
        <fullName evidence="3 8">Dihydrofolate reductase</fullName>
        <ecNumber evidence="3 8">1.5.1.3</ecNumber>
    </recommendedName>
</protein>
<comment type="similarity">
    <text evidence="2 8 9">Belongs to the dihydrofolate reductase family.</text>
</comment>
<dbReference type="CDD" id="cd00209">
    <property type="entry name" value="DHFR"/>
    <property type="match status" value="1"/>
</dbReference>
<sequence>MKTSLPLSLIAALAENRVIGIDNSMPWHLPGDFKYFKATTLGKPIIMGRKTWDSLGRPLPGRLNLVVSRQPGLVLEGAEVFGSLDEAIVRAEQWALEHGVNELMLIGGAQLYGQALERGLADRLYLTRVELSPVGDAWFPEVDAQQWAMKSTQANAAEGDKPAYHFEVWERR</sequence>
<reference evidence="11 12" key="1">
    <citation type="submission" date="2018-11" db="EMBL/GenBank/DDBJ databases">
        <title>Genomic analyses of the natural microbiome of Caenorhabditis elegans.</title>
        <authorList>
            <person name="Samuel B."/>
        </authorList>
    </citation>
    <scope>NUCLEOTIDE SEQUENCE [LARGE SCALE GENOMIC DNA]</scope>
    <source>
        <strain evidence="11 12">BIGb0473</strain>
    </source>
</reference>
<dbReference type="GO" id="GO:0004146">
    <property type="term" value="F:dihydrofolate reductase activity"/>
    <property type="evidence" value="ECO:0007669"/>
    <property type="project" value="UniProtKB-EC"/>
</dbReference>
<keyword evidence="4 8" id="KW-0554">One-carbon metabolism</keyword>
<dbReference type="GO" id="GO:0046655">
    <property type="term" value="P:folic acid metabolic process"/>
    <property type="evidence" value="ECO:0007669"/>
    <property type="project" value="TreeGrafter"/>
</dbReference>
<dbReference type="Pfam" id="PF00186">
    <property type="entry name" value="DHFR_1"/>
    <property type="match status" value="1"/>
</dbReference>
<dbReference type="GeneID" id="87483672"/>
<dbReference type="Proteomes" id="UP000269115">
    <property type="component" value="Unassembled WGS sequence"/>
</dbReference>
<evidence type="ECO:0000256" key="6">
    <source>
        <dbReference type="ARBA" id="ARBA00023002"/>
    </source>
</evidence>
<evidence type="ECO:0000256" key="7">
    <source>
        <dbReference type="ARBA" id="ARBA00025067"/>
    </source>
</evidence>
<name>A0A9X8EEY7_PSEPU</name>
<dbReference type="GO" id="GO:0046452">
    <property type="term" value="P:dihydrofolate metabolic process"/>
    <property type="evidence" value="ECO:0007669"/>
    <property type="project" value="TreeGrafter"/>
</dbReference>
<evidence type="ECO:0000313" key="12">
    <source>
        <dbReference type="Proteomes" id="UP000269115"/>
    </source>
</evidence>
<dbReference type="Gene3D" id="3.40.430.10">
    <property type="entry name" value="Dihydrofolate Reductase, subunit A"/>
    <property type="match status" value="1"/>
</dbReference>
<evidence type="ECO:0000259" key="10">
    <source>
        <dbReference type="PROSITE" id="PS51330"/>
    </source>
</evidence>
<dbReference type="PROSITE" id="PS00075">
    <property type="entry name" value="DHFR_1"/>
    <property type="match status" value="1"/>
</dbReference>
<comment type="catalytic activity">
    <reaction evidence="8">
        <text>(6S)-5,6,7,8-tetrahydrofolate + NADP(+) = 7,8-dihydrofolate + NADPH + H(+)</text>
        <dbReference type="Rhea" id="RHEA:15009"/>
        <dbReference type="ChEBI" id="CHEBI:15378"/>
        <dbReference type="ChEBI" id="CHEBI:57451"/>
        <dbReference type="ChEBI" id="CHEBI:57453"/>
        <dbReference type="ChEBI" id="CHEBI:57783"/>
        <dbReference type="ChEBI" id="CHEBI:58349"/>
        <dbReference type="EC" id="1.5.1.3"/>
    </reaction>
</comment>
<comment type="function">
    <text evidence="7 8">Key enzyme in folate metabolism. Catalyzes an essential reaction for de novo glycine and purine synthesis, and for DNA precursor synthesis.</text>
</comment>
<keyword evidence="6 8" id="KW-0560">Oxidoreductase</keyword>
<dbReference type="OrthoDB" id="9804315at2"/>
<dbReference type="GO" id="GO:0006730">
    <property type="term" value="P:one-carbon metabolic process"/>
    <property type="evidence" value="ECO:0007669"/>
    <property type="project" value="UniProtKB-KW"/>
</dbReference>
<dbReference type="InterPro" id="IPR001796">
    <property type="entry name" value="DHFR_dom"/>
</dbReference>
<evidence type="ECO:0000256" key="5">
    <source>
        <dbReference type="ARBA" id="ARBA00022857"/>
    </source>
</evidence>
<dbReference type="GO" id="GO:0070401">
    <property type="term" value="F:NADP+ binding"/>
    <property type="evidence" value="ECO:0007669"/>
    <property type="project" value="UniProtKB-ARBA"/>
</dbReference>
<dbReference type="PIRSF" id="PIRSF000194">
    <property type="entry name" value="DHFR"/>
    <property type="match status" value="1"/>
</dbReference>
<evidence type="ECO:0000256" key="2">
    <source>
        <dbReference type="ARBA" id="ARBA00009539"/>
    </source>
</evidence>
<dbReference type="InterPro" id="IPR024072">
    <property type="entry name" value="DHFR-like_dom_sf"/>
</dbReference>
<evidence type="ECO:0000256" key="3">
    <source>
        <dbReference type="ARBA" id="ARBA00012856"/>
    </source>
</evidence>
<evidence type="ECO:0000256" key="4">
    <source>
        <dbReference type="ARBA" id="ARBA00022563"/>
    </source>
</evidence>
<dbReference type="InterPro" id="IPR012259">
    <property type="entry name" value="DHFR"/>
</dbReference>
<dbReference type="PRINTS" id="PR00070">
    <property type="entry name" value="DHFR"/>
</dbReference>
<dbReference type="GO" id="GO:0005829">
    <property type="term" value="C:cytosol"/>
    <property type="evidence" value="ECO:0007669"/>
    <property type="project" value="TreeGrafter"/>
</dbReference>
<dbReference type="EMBL" id="RJUR01000016">
    <property type="protein sequence ID" value="ROQ46397.1"/>
    <property type="molecule type" value="Genomic_DNA"/>
</dbReference>
<accession>A0A9X8EEY7</accession>
<evidence type="ECO:0000256" key="8">
    <source>
        <dbReference type="PIRNR" id="PIRNR000194"/>
    </source>
</evidence>
<keyword evidence="5 8" id="KW-0521">NADP</keyword>
<comment type="pathway">
    <text evidence="1 8">Cofactor biosynthesis; tetrahydrofolate biosynthesis; 5,6,7,8-tetrahydrofolate from 7,8-dihydrofolate: step 1/1.</text>
</comment>
<dbReference type="AlphaFoldDB" id="A0A9X8EEY7"/>
<dbReference type="PROSITE" id="PS51330">
    <property type="entry name" value="DHFR_2"/>
    <property type="match status" value="1"/>
</dbReference>
<evidence type="ECO:0000256" key="9">
    <source>
        <dbReference type="RuleBase" id="RU004474"/>
    </source>
</evidence>